<sequence length="138" mass="15558">MFPRPAHRHDRHGRSGRSSVLRPPLRPLAARTDLFAVSVAAAADYLRGAYPEELGDVTFMVASMPASEQHGDGIDRWSIDRSRRSIVLYRVPVQRLTRLHLNDDLHRRMAAESCTFQAAAEYLGLDPWDLDLGGHSFH</sequence>
<accession>A0A2A9DWW5</accession>
<proteinExistence type="predicted"/>
<name>A0A2A9DWW5_9MICO</name>
<feature type="compositionally biased region" description="Basic residues" evidence="1">
    <location>
        <begin position="1"/>
        <end position="15"/>
    </location>
</feature>
<evidence type="ECO:0000313" key="3">
    <source>
        <dbReference type="Proteomes" id="UP000221369"/>
    </source>
</evidence>
<dbReference type="EMBL" id="PDJE01000001">
    <property type="protein sequence ID" value="PFG30841.1"/>
    <property type="molecule type" value="Genomic_DNA"/>
</dbReference>
<comment type="caution">
    <text evidence="2">The sequence shown here is derived from an EMBL/GenBank/DDBJ whole genome shotgun (WGS) entry which is preliminary data.</text>
</comment>
<reference evidence="2 3" key="1">
    <citation type="submission" date="2017-10" db="EMBL/GenBank/DDBJ databases">
        <title>Sequencing the genomes of 1000 actinobacteria strains.</title>
        <authorList>
            <person name="Klenk H.-P."/>
        </authorList>
    </citation>
    <scope>NUCLEOTIDE SEQUENCE [LARGE SCALE GENOMIC DNA]</scope>
    <source>
        <strain evidence="2 3">DSM 21798</strain>
    </source>
</reference>
<organism evidence="2 3">
    <name type="scientific">Paramicrobacterium agarici</name>
    <dbReference type="NCBI Taxonomy" id="630514"/>
    <lineage>
        <taxon>Bacteria</taxon>
        <taxon>Bacillati</taxon>
        <taxon>Actinomycetota</taxon>
        <taxon>Actinomycetes</taxon>
        <taxon>Micrococcales</taxon>
        <taxon>Microbacteriaceae</taxon>
        <taxon>Paramicrobacterium</taxon>
    </lineage>
</organism>
<evidence type="ECO:0000313" key="2">
    <source>
        <dbReference type="EMBL" id="PFG30841.1"/>
    </source>
</evidence>
<evidence type="ECO:0008006" key="4">
    <source>
        <dbReference type="Google" id="ProtNLM"/>
    </source>
</evidence>
<gene>
    <name evidence="2" type="ORF">ATJ78_1783</name>
</gene>
<feature type="region of interest" description="Disordered" evidence="1">
    <location>
        <begin position="1"/>
        <end position="22"/>
    </location>
</feature>
<keyword evidence="3" id="KW-1185">Reference proteome</keyword>
<evidence type="ECO:0000256" key="1">
    <source>
        <dbReference type="SAM" id="MobiDB-lite"/>
    </source>
</evidence>
<dbReference type="AlphaFoldDB" id="A0A2A9DWW5"/>
<protein>
    <recommendedName>
        <fullName evidence="4">Zinicin-like metallopeptidase</fullName>
    </recommendedName>
</protein>
<dbReference type="SUPFAM" id="SSF55486">
    <property type="entry name" value="Metalloproteases ('zincins'), catalytic domain"/>
    <property type="match status" value="1"/>
</dbReference>
<dbReference type="Proteomes" id="UP000221369">
    <property type="component" value="Unassembled WGS sequence"/>
</dbReference>